<proteinExistence type="predicted"/>
<reference evidence="3 4" key="1">
    <citation type="submission" date="2023-09" db="EMBL/GenBank/DDBJ databases">
        <title>Multi-omics analysis of a traditional fermented food reveals byproduct-associated fungal strains for waste-to-food upcycling.</title>
        <authorList>
            <consortium name="Lawrence Berkeley National Laboratory"/>
            <person name="Rekdal V.M."/>
            <person name="Villalobos-Escobedo J.M."/>
            <person name="Rodriguez-Valeron N."/>
            <person name="Garcia M.O."/>
            <person name="Vasquez D.P."/>
            <person name="Damayanti I."/>
            <person name="Sorensen P.M."/>
            <person name="Baidoo E.E."/>
            <person name="De Carvalho A.C."/>
            <person name="Riley R."/>
            <person name="Lipzen A."/>
            <person name="He G."/>
            <person name="Yan M."/>
            <person name="Haridas S."/>
            <person name="Daum C."/>
            <person name="Yoshinaga Y."/>
            <person name="Ng V."/>
            <person name="Grigoriev I.V."/>
            <person name="Munk R."/>
            <person name="Nuraida L."/>
            <person name="Wijaya C.H."/>
            <person name="Morales P.-C."/>
            <person name="Keasling J.D."/>
        </authorList>
    </citation>
    <scope>NUCLEOTIDE SEQUENCE [LARGE SCALE GENOMIC DNA]</scope>
    <source>
        <strain evidence="3 4">FGSC 2613</strain>
    </source>
</reference>
<protein>
    <recommendedName>
        <fullName evidence="2">DUF7136 domain-containing protein</fullName>
    </recommendedName>
</protein>
<keyword evidence="1" id="KW-0732">Signal</keyword>
<evidence type="ECO:0000313" key="3">
    <source>
        <dbReference type="EMBL" id="KAL0471486.1"/>
    </source>
</evidence>
<feature type="chain" id="PRO_5046226175" description="DUF7136 domain-containing protein" evidence="1">
    <location>
        <begin position="25"/>
        <end position="273"/>
    </location>
</feature>
<evidence type="ECO:0000259" key="2">
    <source>
        <dbReference type="Pfam" id="PF23584"/>
    </source>
</evidence>
<name>A0ABR3DI69_NEUIN</name>
<dbReference type="Proteomes" id="UP001451303">
    <property type="component" value="Unassembled WGS sequence"/>
</dbReference>
<comment type="caution">
    <text evidence="3">The sequence shown here is derived from an EMBL/GenBank/DDBJ whole genome shotgun (WGS) entry which is preliminary data.</text>
</comment>
<feature type="domain" description="DUF7136" evidence="2">
    <location>
        <begin position="26"/>
        <end position="238"/>
    </location>
</feature>
<evidence type="ECO:0000256" key="1">
    <source>
        <dbReference type="SAM" id="SignalP"/>
    </source>
</evidence>
<dbReference type="EMBL" id="JAVLET010000003">
    <property type="protein sequence ID" value="KAL0471486.1"/>
    <property type="molecule type" value="Genomic_DNA"/>
</dbReference>
<dbReference type="Pfam" id="PF23584">
    <property type="entry name" value="DUF7136"/>
    <property type="match status" value="1"/>
</dbReference>
<sequence length="273" mass="29723">MHFKPWTAWSLLASLVSFWAVADAADSGILEVDLLFPRNETYAPTEWIPYVFSIQNAKLAKYLVPLIRYDVWNLTEGGGSFGYTHQNLRWANWSSHDPYFVHHFHSGLQEGRWRLNWEFGYASCNEHWTGLSSVGDPVNYNRTVGSIEFTIQAGGPAVDVVAATANDKTCSNENGVAINITGKTREVPPLNEEMPDNTCVVVGSPQPTPTPCQVKVDSAVAASMTASLRAKLCDPLTSTNRPADCPEDNAAQKLAVAGVACLAVAVGMFGFLA</sequence>
<keyword evidence="4" id="KW-1185">Reference proteome</keyword>
<dbReference type="InterPro" id="IPR055560">
    <property type="entry name" value="DUF7136"/>
</dbReference>
<evidence type="ECO:0000313" key="4">
    <source>
        <dbReference type="Proteomes" id="UP001451303"/>
    </source>
</evidence>
<organism evidence="3 4">
    <name type="scientific">Neurospora intermedia</name>
    <dbReference type="NCBI Taxonomy" id="5142"/>
    <lineage>
        <taxon>Eukaryota</taxon>
        <taxon>Fungi</taxon>
        <taxon>Dikarya</taxon>
        <taxon>Ascomycota</taxon>
        <taxon>Pezizomycotina</taxon>
        <taxon>Sordariomycetes</taxon>
        <taxon>Sordariomycetidae</taxon>
        <taxon>Sordariales</taxon>
        <taxon>Sordariaceae</taxon>
        <taxon>Neurospora</taxon>
    </lineage>
</organism>
<gene>
    <name evidence="3" type="ORF">QR685DRAFT_519331</name>
</gene>
<feature type="signal peptide" evidence="1">
    <location>
        <begin position="1"/>
        <end position="24"/>
    </location>
</feature>
<accession>A0ABR3DI69</accession>